<feature type="compositionally biased region" description="Pro residues" evidence="1">
    <location>
        <begin position="49"/>
        <end position="67"/>
    </location>
</feature>
<reference evidence="3 4" key="1">
    <citation type="journal article" date="2021" name="bioRxiv">
        <title>Unique metabolic strategies in Hadean analogues reveal hints for primordial physiology.</title>
        <authorList>
            <person name="Nobu M.K."/>
            <person name="Nakai R."/>
            <person name="Tamazawa S."/>
            <person name="Mori H."/>
            <person name="Toyoda A."/>
            <person name="Ijiri A."/>
            <person name="Suzuki S."/>
            <person name="Kurokawa K."/>
            <person name="Kamagata Y."/>
            <person name="Tamaki H."/>
        </authorList>
    </citation>
    <scope>NUCLEOTIDE SEQUENCE [LARGE SCALE GENOMIC DNA]</scope>
    <source>
        <strain evidence="3">BS525</strain>
    </source>
</reference>
<keyword evidence="2" id="KW-0472">Membrane</keyword>
<dbReference type="AlphaFoldDB" id="A0A9E2BH10"/>
<evidence type="ECO:0000313" key="4">
    <source>
        <dbReference type="Proteomes" id="UP000811545"/>
    </source>
</evidence>
<dbReference type="EMBL" id="QLTW01000029">
    <property type="protein sequence ID" value="MBT9144889.1"/>
    <property type="molecule type" value="Genomic_DNA"/>
</dbReference>
<feature type="transmembrane region" description="Helical" evidence="2">
    <location>
        <begin position="12"/>
        <end position="34"/>
    </location>
</feature>
<evidence type="ECO:0000256" key="2">
    <source>
        <dbReference type="SAM" id="Phobius"/>
    </source>
</evidence>
<dbReference type="Proteomes" id="UP000811545">
    <property type="component" value="Unassembled WGS sequence"/>
</dbReference>
<sequence>MKNNNTIFKKIITVLILITVLMVLLFGVAVYNHFFNQNEKEIQNDLFPIKPPDGTIPPDPIAPPAVD</sequence>
<proteinExistence type="predicted"/>
<protein>
    <submittedName>
        <fullName evidence="3">Uncharacterized protein</fullName>
    </submittedName>
</protein>
<keyword evidence="2" id="KW-1133">Transmembrane helix</keyword>
<evidence type="ECO:0000256" key="1">
    <source>
        <dbReference type="SAM" id="MobiDB-lite"/>
    </source>
</evidence>
<evidence type="ECO:0000313" key="3">
    <source>
        <dbReference type="EMBL" id="MBT9144889.1"/>
    </source>
</evidence>
<accession>A0A9E2BH10</accession>
<gene>
    <name evidence="3" type="ORF">DDT42_00745</name>
</gene>
<organism evidence="3 4">
    <name type="scientific">Psychracetigena formicireducens</name>
    <dbReference type="NCBI Taxonomy" id="2986056"/>
    <lineage>
        <taxon>Bacteria</taxon>
        <taxon>Bacillati</taxon>
        <taxon>Candidatus Lithacetigenota</taxon>
        <taxon>Candidatus Psychracetigena</taxon>
    </lineage>
</organism>
<feature type="region of interest" description="Disordered" evidence="1">
    <location>
        <begin position="46"/>
        <end position="67"/>
    </location>
</feature>
<keyword evidence="2" id="KW-0812">Transmembrane</keyword>
<name>A0A9E2BH10_PSYF1</name>
<comment type="caution">
    <text evidence="3">The sequence shown here is derived from an EMBL/GenBank/DDBJ whole genome shotgun (WGS) entry which is preliminary data.</text>
</comment>